<evidence type="ECO:0000256" key="3">
    <source>
        <dbReference type="ARBA" id="ARBA00004065"/>
    </source>
</evidence>
<keyword evidence="13 14" id="KW-0464">Manganese</keyword>
<name>A0ABU0C2N0_9BRAD</name>
<evidence type="ECO:0000313" key="19">
    <source>
        <dbReference type="Proteomes" id="UP001230253"/>
    </source>
</evidence>
<evidence type="ECO:0000256" key="6">
    <source>
        <dbReference type="ARBA" id="ARBA00012180"/>
    </source>
</evidence>
<dbReference type="GO" id="GO:0004523">
    <property type="term" value="F:RNA-DNA hybrid ribonuclease activity"/>
    <property type="evidence" value="ECO:0007669"/>
    <property type="project" value="UniProtKB-EC"/>
</dbReference>
<keyword evidence="19" id="KW-1185">Reference proteome</keyword>
<gene>
    <name evidence="14" type="primary">rnhB</name>
    <name evidence="18" type="ORF">J2R99_000594</name>
</gene>
<comment type="catalytic activity">
    <reaction evidence="1 14 15 16">
        <text>Endonucleolytic cleavage to 5'-phosphomonoester.</text>
        <dbReference type="EC" id="3.1.26.4"/>
    </reaction>
</comment>
<evidence type="ECO:0000256" key="13">
    <source>
        <dbReference type="ARBA" id="ARBA00023211"/>
    </source>
</evidence>
<comment type="cofactor">
    <cofactor evidence="2">
        <name>Mg(2+)</name>
        <dbReference type="ChEBI" id="CHEBI:18420"/>
    </cofactor>
</comment>
<dbReference type="PROSITE" id="PS51975">
    <property type="entry name" value="RNASE_H_2"/>
    <property type="match status" value="1"/>
</dbReference>
<evidence type="ECO:0000256" key="8">
    <source>
        <dbReference type="ARBA" id="ARBA00022490"/>
    </source>
</evidence>
<accession>A0ABU0C2N0</accession>
<feature type="domain" description="RNase H type-2" evidence="17">
    <location>
        <begin position="21"/>
        <end position="208"/>
    </location>
</feature>
<dbReference type="NCBIfam" id="NF000595">
    <property type="entry name" value="PRK00015.1-3"/>
    <property type="match status" value="1"/>
</dbReference>
<evidence type="ECO:0000256" key="14">
    <source>
        <dbReference type="HAMAP-Rule" id="MF_00052"/>
    </source>
</evidence>
<evidence type="ECO:0000256" key="2">
    <source>
        <dbReference type="ARBA" id="ARBA00001946"/>
    </source>
</evidence>
<evidence type="ECO:0000259" key="17">
    <source>
        <dbReference type="PROSITE" id="PS51975"/>
    </source>
</evidence>
<protein>
    <recommendedName>
        <fullName evidence="7 14">Ribonuclease HII</fullName>
        <shortName evidence="14">RNase HII</shortName>
        <ecNumber evidence="6 14">3.1.26.4</ecNumber>
    </recommendedName>
</protein>
<keyword evidence="10 14" id="KW-0479">Metal-binding</keyword>
<comment type="function">
    <text evidence="3 14 16">Endonuclease that specifically degrades the RNA of RNA-DNA hybrids.</text>
</comment>
<keyword evidence="9 14" id="KW-0540">Nuclease</keyword>
<keyword evidence="8 14" id="KW-0963">Cytoplasm</keyword>
<comment type="caution">
    <text evidence="18">The sequence shown here is derived from an EMBL/GenBank/DDBJ whole genome shotgun (WGS) entry which is preliminary data.</text>
</comment>
<dbReference type="SUPFAM" id="SSF53098">
    <property type="entry name" value="Ribonuclease H-like"/>
    <property type="match status" value="1"/>
</dbReference>
<evidence type="ECO:0000256" key="11">
    <source>
        <dbReference type="ARBA" id="ARBA00022759"/>
    </source>
</evidence>
<dbReference type="RefSeq" id="WP_307153005.1">
    <property type="nucleotide sequence ID" value="NZ_JAUSUK010000001.1"/>
</dbReference>
<dbReference type="InterPro" id="IPR022898">
    <property type="entry name" value="RNase_HII"/>
</dbReference>
<dbReference type="EMBL" id="JAUSUK010000001">
    <property type="protein sequence ID" value="MDQ0324745.1"/>
    <property type="molecule type" value="Genomic_DNA"/>
</dbReference>
<dbReference type="Pfam" id="PF01351">
    <property type="entry name" value="RNase_HII"/>
    <property type="match status" value="1"/>
</dbReference>
<dbReference type="Proteomes" id="UP001230253">
    <property type="component" value="Unassembled WGS sequence"/>
</dbReference>
<evidence type="ECO:0000256" key="16">
    <source>
        <dbReference type="RuleBase" id="RU003515"/>
    </source>
</evidence>
<evidence type="ECO:0000256" key="15">
    <source>
        <dbReference type="PROSITE-ProRule" id="PRU01319"/>
    </source>
</evidence>
<keyword evidence="11 14" id="KW-0255">Endonuclease</keyword>
<evidence type="ECO:0000256" key="4">
    <source>
        <dbReference type="ARBA" id="ARBA00004496"/>
    </source>
</evidence>
<feature type="binding site" evidence="14 15">
    <location>
        <position position="27"/>
    </location>
    <ligand>
        <name>a divalent metal cation</name>
        <dbReference type="ChEBI" id="CHEBI:60240"/>
    </ligand>
</feature>
<evidence type="ECO:0000313" key="18">
    <source>
        <dbReference type="EMBL" id="MDQ0324745.1"/>
    </source>
</evidence>
<evidence type="ECO:0000256" key="1">
    <source>
        <dbReference type="ARBA" id="ARBA00000077"/>
    </source>
</evidence>
<dbReference type="PANTHER" id="PTHR10954:SF18">
    <property type="entry name" value="RIBONUCLEASE HII"/>
    <property type="match status" value="1"/>
</dbReference>
<dbReference type="EC" id="3.1.26.4" evidence="6 14"/>
<comment type="similarity">
    <text evidence="5 14 16">Belongs to the RNase HII family.</text>
</comment>
<keyword evidence="12 14" id="KW-0378">Hydrolase</keyword>
<dbReference type="InterPro" id="IPR036397">
    <property type="entry name" value="RNaseH_sf"/>
</dbReference>
<dbReference type="Gene3D" id="3.30.420.10">
    <property type="entry name" value="Ribonuclease H-like superfamily/Ribonuclease H"/>
    <property type="match status" value="1"/>
</dbReference>
<evidence type="ECO:0000256" key="9">
    <source>
        <dbReference type="ARBA" id="ARBA00022722"/>
    </source>
</evidence>
<dbReference type="InterPro" id="IPR024567">
    <property type="entry name" value="RNase_HII/HIII_dom"/>
</dbReference>
<evidence type="ECO:0000256" key="7">
    <source>
        <dbReference type="ARBA" id="ARBA00019179"/>
    </source>
</evidence>
<organism evidence="18 19">
    <name type="scientific">Rhodopseudomonas julia</name>
    <dbReference type="NCBI Taxonomy" id="200617"/>
    <lineage>
        <taxon>Bacteria</taxon>
        <taxon>Pseudomonadati</taxon>
        <taxon>Pseudomonadota</taxon>
        <taxon>Alphaproteobacteria</taxon>
        <taxon>Hyphomicrobiales</taxon>
        <taxon>Nitrobacteraceae</taxon>
        <taxon>Rhodopseudomonas</taxon>
    </lineage>
</organism>
<evidence type="ECO:0000256" key="5">
    <source>
        <dbReference type="ARBA" id="ARBA00007383"/>
    </source>
</evidence>
<feature type="binding site" evidence="14 15">
    <location>
        <position position="118"/>
    </location>
    <ligand>
        <name>a divalent metal cation</name>
        <dbReference type="ChEBI" id="CHEBI:60240"/>
    </ligand>
</feature>
<dbReference type="InterPro" id="IPR001352">
    <property type="entry name" value="RNase_HII/HIII"/>
</dbReference>
<dbReference type="InterPro" id="IPR012337">
    <property type="entry name" value="RNaseH-like_sf"/>
</dbReference>
<reference evidence="18 19" key="1">
    <citation type="submission" date="2023-07" db="EMBL/GenBank/DDBJ databases">
        <title>Genomic Encyclopedia of Type Strains, Phase IV (KMG-IV): sequencing the most valuable type-strain genomes for metagenomic binning, comparative biology and taxonomic classification.</title>
        <authorList>
            <person name="Goeker M."/>
        </authorList>
    </citation>
    <scope>NUCLEOTIDE SEQUENCE [LARGE SCALE GENOMIC DNA]</scope>
    <source>
        <strain evidence="18 19">DSM 11549</strain>
    </source>
</reference>
<dbReference type="PANTHER" id="PTHR10954">
    <property type="entry name" value="RIBONUCLEASE H2 SUBUNIT A"/>
    <property type="match status" value="1"/>
</dbReference>
<feature type="binding site" evidence="14 15">
    <location>
        <position position="28"/>
    </location>
    <ligand>
        <name>a divalent metal cation</name>
        <dbReference type="ChEBI" id="CHEBI:60240"/>
    </ligand>
</feature>
<proteinExistence type="inferred from homology"/>
<dbReference type="HAMAP" id="MF_00052_B">
    <property type="entry name" value="RNase_HII_B"/>
    <property type="match status" value="1"/>
</dbReference>
<evidence type="ECO:0000256" key="12">
    <source>
        <dbReference type="ARBA" id="ARBA00022801"/>
    </source>
</evidence>
<evidence type="ECO:0000256" key="10">
    <source>
        <dbReference type="ARBA" id="ARBA00022723"/>
    </source>
</evidence>
<comment type="cofactor">
    <cofactor evidence="14 15">
        <name>Mn(2+)</name>
        <dbReference type="ChEBI" id="CHEBI:29035"/>
    </cofactor>
    <cofactor evidence="14 15">
        <name>Mg(2+)</name>
        <dbReference type="ChEBI" id="CHEBI:18420"/>
    </cofactor>
    <text evidence="14 15">Manganese or magnesium. Binds 1 divalent metal ion per monomer in the absence of substrate. May bind a second metal ion after substrate binding.</text>
</comment>
<dbReference type="CDD" id="cd07182">
    <property type="entry name" value="RNase_HII_bacteria_HII_like"/>
    <property type="match status" value="1"/>
</dbReference>
<sequence length="208" mass="21701">MAKVAGPHLQAETRLMLAGYRRIAGIDEVGRGPLAGPVVAAAVVLDPKNIPAGIDDSKALTALRRQELYEEILACADVAVAYCSTATVDRINIRNAALLAMARALRSLPEAADAVLVDGRDKVPNIALPCEALIGGDASSLSIAAASIVAKVSRDRMMAHCDGVFAGYELGSHKGYATPAHRAALTRLGPCRLHRSSFAPIAALLADK</sequence>
<comment type="subcellular location">
    <subcellularLocation>
        <location evidence="4 14">Cytoplasm</location>
    </subcellularLocation>
</comment>